<comment type="caution">
    <text evidence="2">The sequence shown here is derived from an EMBL/GenBank/DDBJ whole genome shotgun (WGS) entry which is preliminary data.</text>
</comment>
<evidence type="ECO:0000313" key="2">
    <source>
        <dbReference type="EMBL" id="KPH75633.1"/>
    </source>
</evidence>
<dbReference type="EMBL" id="LGTK01000024">
    <property type="protein sequence ID" value="KPH75633.1"/>
    <property type="molecule type" value="Genomic_DNA"/>
</dbReference>
<evidence type="ECO:0000256" key="1">
    <source>
        <dbReference type="SAM" id="Phobius"/>
    </source>
</evidence>
<protein>
    <submittedName>
        <fullName evidence="2">Uncharacterized protein</fullName>
    </submittedName>
</protein>
<feature type="transmembrane region" description="Helical" evidence="1">
    <location>
        <begin position="15"/>
        <end position="36"/>
    </location>
</feature>
<keyword evidence="1" id="KW-0472">Membrane</keyword>
<dbReference type="Proteomes" id="UP000037854">
    <property type="component" value="Unassembled WGS sequence"/>
</dbReference>
<reference evidence="2 3" key="1">
    <citation type="submission" date="2015-07" db="EMBL/GenBank/DDBJ databases">
        <title>High-quality draft genome sequence of Oceanobacillus caeni HM6, a bacillus isolated from a human feces.</title>
        <authorList>
            <person name="Kumar J."/>
            <person name="Verma M.K."/>
            <person name="Pandey R."/>
            <person name="Bhambi M."/>
            <person name="Chauhan N."/>
        </authorList>
    </citation>
    <scope>NUCLEOTIDE SEQUENCE [LARGE SCALE GENOMIC DNA]</scope>
    <source>
        <strain evidence="2 3">HM6</strain>
    </source>
</reference>
<accession>A0ABR5MJB7</accession>
<name>A0ABR5MJB7_9BACI</name>
<keyword evidence="1" id="KW-1133">Transmembrane helix</keyword>
<evidence type="ECO:0000313" key="3">
    <source>
        <dbReference type="Proteomes" id="UP000037854"/>
    </source>
</evidence>
<keyword evidence="1" id="KW-0812">Transmembrane</keyword>
<gene>
    <name evidence="2" type="ORF">AFL42_08675</name>
</gene>
<keyword evidence="3" id="KW-1185">Reference proteome</keyword>
<organism evidence="2 3">
    <name type="scientific">Oceanobacillus caeni</name>
    <dbReference type="NCBI Taxonomy" id="405946"/>
    <lineage>
        <taxon>Bacteria</taxon>
        <taxon>Bacillati</taxon>
        <taxon>Bacillota</taxon>
        <taxon>Bacilli</taxon>
        <taxon>Bacillales</taxon>
        <taxon>Bacillaceae</taxon>
        <taxon>Oceanobacillus</taxon>
    </lineage>
</organism>
<proteinExistence type="predicted"/>
<sequence length="78" mass="9315">MQEIRVEFSRNMSKFVVFAKLASFTVFTGLIMIKAAQKKREVFKLKENDKFEEIFKQNEKRISYHMHKLGIRDPLGDF</sequence>